<dbReference type="GO" id="GO:0000271">
    <property type="term" value="P:polysaccharide biosynthetic process"/>
    <property type="evidence" value="ECO:0007669"/>
    <property type="project" value="TreeGrafter"/>
</dbReference>
<dbReference type="InterPro" id="IPR002656">
    <property type="entry name" value="Acyl_transf_3_dom"/>
</dbReference>
<reference evidence="3 4" key="1">
    <citation type="submission" date="2018-01" db="EMBL/GenBank/DDBJ databases">
        <authorList>
            <person name="Gaut B.S."/>
            <person name="Morton B.R."/>
            <person name="Clegg M.T."/>
            <person name="Duvall M.R."/>
        </authorList>
    </citation>
    <scope>NUCLEOTIDE SEQUENCE [LARGE SCALE GENOMIC DNA]</scope>
    <source>
        <strain evidence="3">GP69</strain>
    </source>
</reference>
<dbReference type="Pfam" id="PF01757">
    <property type="entry name" value="Acyl_transf_3"/>
    <property type="match status" value="1"/>
</dbReference>
<name>A0A2K4ZCH3_9FIRM</name>
<dbReference type="EMBL" id="OFSM01000004">
    <property type="protein sequence ID" value="SOY28169.1"/>
    <property type="molecule type" value="Genomic_DNA"/>
</dbReference>
<dbReference type="InterPro" id="IPR050879">
    <property type="entry name" value="Acyltransferase_3"/>
</dbReference>
<feature type="transmembrane region" description="Helical" evidence="1">
    <location>
        <begin position="80"/>
        <end position="98"/>
    </location>
</feature>
<evidence type="ECO:0000313" key="3">
    <source>
        <dbReference type="EMBL" id="SOY28169.1"/>
    </source>
</evidence>
<keyword evidence="4" id="KW-1185">Reference proteome</keyword>
<evidence type="ECO:0000256" key="1">
    <source>
        <dbReference type="SAM" id="Phobius"/>
    </source>
</evidence>
<sequence length="327" mass="38459">MQKINRDYSIDCFRILALLMVLSVHFRGGIELPIIVDKLFGFGAYGVALYFLISGYLVVESVNRQTSYAAYVFQKAMNILPMYWMSLILTFVIAALWLKKYPVSWEWIYHVFLINMFIPAKEWMWWNSVNYFWTMPAFMGWYLLAPILLKFLNTARGWAFVTFLTAVSTPLLKQWMNTIANRQFVNWNFLCLLYIFCLGCLVWFVVKEKRYKEGLVYGFGIGSIGWIAGNTSGFLVFGVGFYTIILLFKILKIRFENKKVQVVVSLLSTSTYAVYLIHYFVLLFWESGYLPHMSWFISYILFLMASWGVGIFFQRVMKWTGRVKIIR</sequence>
<proteinExistence type="predicted"/>
<dbReference type="RefSeq" id="WP_103238291.1">
    <property type="nucleotide sequence ID" value="NZ_JANJZD010000004.1"/>
</dbReference>
<feature type="transmembrane region" description="Helical" evidence="1">
    <location>
        <begin position="260"/>
        <end position="281"/>
    </location>
</feature>
<feature type="transmembrane region" description="Helical" evidence="1">
    <location>
        <begin position="132"/>
        <end position="149"/>
    </location>
</feature>
<protein>
    <submittedName>
        <fullName evidence="3">Acyltransferase family protein</fullName>
    </submittedName>
</protein>
<dbReference type="PANTHER" id="PTHR23028">
    <property type="entry name" value="ACETYLTRANSFERASE"/>
    <property type="match status" value="1"/>
</dbReference>
<dbReference type="GO" id="GO:0016747">
    <property type="term" value="F:acyltransferase activity, transferring groups other than amino-acyl groups"/>
    <property type="evidence" value="ECO:0007669"/>
    <property type="project" value="InterPro"/>
</dbReference>
<feature type="transmembrane region" description="Helical" evidence="1">
    <location>
        <begin position="12"/>
        <end position="30"/>
    </location>
</feature>
<dbReference type="AlphaFoldDB" id="A0A2K4ZCH3"/>
<keyword evidence="1" id="KW-1133">Transmembrane helix</keyword>
<gene>
    <name evidence="3" type="ORF">AMURIS_00876</name>
</gene>
<keyword evidence="3" id="KW-0012">Acyltransferase</keyword>
<feature type="transmembrane region" description="Helical" evidence="1">
    <location>
        <begin position="226"/>
        <end position="248"/>
    </location>
</feature>
<dbReference type="GO" id="GO:0016020">
    <property type="term" value="C:membrane"/>
    <property type="evidence" value="ECO:0007669"/>
    <property type="project" value="TreeGrafter"/>
</dbReference>
<keyword evidence="1" id="KW-0472">Membrane</keyword>
<evidence type="ECO:0000259" key="2">
    <source>
        <dbReference type="Pfam" id="PF01757"/>
    </source>
</evidence>
<keyword evidence="3" id="KW-0808">Transferase</keyword>
<feature type="transmembrane region" description="Helical" evidence="1">
    <location>
        <begin position="293"/>
        <end position="313"/>
    </location>
</feature>
<organism evidence="3 4">
    <name type="scientific">Acetatifactor muris</name>
    <dbReference type="NCBI Taxonomy" id="879566"/>
    <lineage>
        <taxon>Bacteria</taxon>
        <taxon>Bacillati</taxon>
        <taxon>Bacillota</taxon>
        <taxon>Clostridia</taxon>
        <taxon>Lachnospirales</taxon>
        <taxon>Lachnospiraceae</taxon>
        <taxon>Acetatifactor</taxon>
    </lineage>
</organism>
<keyword evidence="1" id="KW-0812">Transmembrane</keyword>
<accession>A0A2K4ZCH3</accession>
<dbReference type="Proteomes" id="UP000236311">
    <property type="component" value="Unassembled WGS sequence"/>
</dbReference>
<feature type="domain" description="Acyltransferase 3" evidence="2">
    <location>
        <begin position="8"/>
        <end position="305"/>
    </location>
</feature>
<feature type="transmembrane region" description="Helical" evidence="1">
    <location>
        <begin position="184"/>
        <end position="206"/>
    </location>
</feature>
<feature type="transmembrane region" description="Helical" evidence="1">
    <location>
        <begin position="42"/>
        <end position="59"/>
    </location>
</feature>
<dbReference type="OrthoDB" id="9810469at2"/>
<dbReference type="PANTHER" id="PTHR23028:SF53">
    <property type="entry name" value="ACYL_TRANSF_3 DOMAIN-CONTAINING PROTEIN"/>
    <property type="match status" value="1"/>
</dbReference>
<evidence type="ECO:0000313" key="4">
    <source>
        <dbReference type="Proteomes" id="UP000236311"/>
    </source>
</evidence>